<proteinExistence type="predicted"/>
<evidence type="ECO:0000313" key="2">
    <source>
        <dbReference type="EMBL" id="RXW22755.1"/>
    </source>
</evidence>
<dbReference type="EMBL" id="SDEE01000062">
    <property type="protein sequence ID" value="RXW22755.1"/>
    <property type="molecule type" value="Genomic_DNA"/>
</dbReference>
<dbReference type="AlphaFoldDB" id="A0A4Q2DV07"/>
<dbReference type="OrthoDB" id="10316170at2759"/>
<feature type="region of interest" description="Disordered" evidence="1">
    <location>
        <begin position="59"/>
        <end position="78"/>
    </location>
</feature>
<reference evidence="2 3" key="1">
    <citation type="submission" date="2019-01" db="EMBL/GenBank/DDBJ databases">
        <title>Draft genome sequence of Psathyrella aberdarensis IHI B618.</title>
        <authorList>
            <person name="Buettner E."/>
            <person name="Kellner H."/>
        </authorList>
    </citation>
    <scope>NUCLEOTIDE SEQUENCE [LARGE SCALE GENOMIC DNA]</scope>
    <source>
        <strain evidence="2 3">IHI B618</strain>
    </source>
</reference>
<keyword evidence="3" id="KW-1185">Reference proteome</keyword>
<feature type="compositionally biased region" description="Polar residues" evidence="1">
    <location>
        <begin position="11"/>
        <end position="26"/>
    </location>
</feature>
<protein>
    <submittedName>
        <fullName evidence="2">Uncharacterized protein</fullName>
    </submittedName>
</protein>
<dbReference type="Proteomes" id="UP000290288">
    <property type="component" value="Unassembled WGS sequence"/>
</dbReference>
<organism evidence="2 3">
    <name type="scientific">Candolleomyces aberdarensis</name>
    <dbReference type="NCBI Taxonomy" id="2316362"/>
    <lineage>
        <taxon>Eukaryota</taxon>
        <taxon>Fungi</taxon>
        <taxon>Dikarya</taxon>
        <taxon>Basidiomycota</taxon>
        <taxon>Agaricomycotina</taxon>
        <taxon>Agaricomycetes</taxon>
        <taxon>Agaricomycetidae</taxon>
        <taxon>Agaricales</taxon>
        <taxon>Agaricineae</taxon>
        <taxon>Psathyrellaceae</taxon>
        <taxon>Candolleomyces</taxon>
    </lineage>
</organism>
<feature type="region of interest" description="Disordered" evidence="1">
    <location>
        <begin position="1"/>
        <end position="32"/>
    </location>
</feature>
<evidence type="ECO:0000313" key="3">
    <source>
        <dbReference type="Proteomes" id="UP000290288"/>
    </source>
</evidence>
<sequence>MSSHPAPRTHPTPSTDATLPQPSPTASAAPVGLSTFANTSLISGEREAAELEDQTLRTPAASHLASVANGGGVGPPEEELQKFLDQSMKLYEYEYAQLARNLRASRMMCHALSTAWKHQCGIVEDLKKLLGRHNIVIPPQLESELAPPPSFAAIMTAN</sequence>
<name>A0A4Q2DV07_9AGAR</name>
<evidence type="ECO:0000256" key="1">
    <source>
        <dbReference type="SAM" id="MobiDB-lite"/>
    </source>
</evidence>
<accession>A0A4Q2DV07</accession>
<gene>
    <name evidence="2" type="ORF">EST38_g3096</name>
</gene>
<comment type="caution">
    <text evidence="2">The sequence shown here is derived from an EMBL/GenBank/DDBJ whole genome shotgun (WGS) entry which is preliminary data.</text>
</comment>